<keyword evidence="1" id="KW-0472">Membrane</keyword>
<dbReference type="EMBL" id="CP030941">
    <property type="protein sequence ID" value="UUP15945.1"/>
    <property type="molecule type" value="Genomic_DNA"/>
</dbReference>
<accession>A0ABY5MCZ9</accession>
<organism evidence="2 3">
    <name type="scientific">Nitratireductor thuwali</name>
    <dbReference type="NCBI Taxonomy" id="2267699"/>
    <lineage>
        <taxon>Bacteria</taxon>
        <taxon>Pseudomonadati</taxon>
        <taxon>Pseudomonadota</taxon>
        <taxon>Alphaproteobacteria</taxon>
        <taxon>Hyphomicrobiales</taxon>
        <taxon>Phyllobacteriaceae</taxon>
        <taxon>Nitratireductor</taxon>
    </lineage>
</organism>
<dbReference type="Proteomes" id="UP001342418">
    <property type="component" value="Chromosome"/>
</dbReference>
<sequence length="327" mass="33614">MAGLAAAPLSMLGHAARHAPWLLIGGLILGIASPELARLLKPWIAEMIAAMLFLAAFRVGPRQLVGAGRDLRHSLSAVLTLQLALPVIVAVVLNAMGIDGALAMALLLMTAAAPISGSPNLAIIMGGDPAPSLRLLSVATAILPLTVIPVFWLSPALGSPGEILAAAGKLLAVIAASVAAAVVLRRLVMPDPRVEQIKAIDGLSAIVMAAVVVGLMSAVGDAVFERPALLVFNLAVAFAANLALQVAALLTSGRFLSAEGSVSVAIAAGNRNIALFLTALPAAITDPLLLFIGCYQIPMYLTPMMLGRLYRRRIAHGRQPTEAGAAE</sequence>
<evidence type="ECO:0000313" key="3">
    <source>
        <dbReference type="Proteomes" id="UP001342418"/>
    </source>
</evidence>
<feature type="transmembrane region" description="Helical" evidence="1">
    <location>
        <begin position="290"/>
        <end position="310"/>
    </location>
</feature>
<proteinExistence type="predicted"/>
<evidence type="ECO:0000256" key="1">
    <source>
        <dbReference type="SAM" id="Phobius"/>
    </source>
</evidence>
<feature type="transmembrane region" description="Helical" evidence="1">
    <location>
        <begin position="39"/>
        <end position="57"/>
    </location>
</feature>
<feature type="transmembrane region" description="Helical" evidence="1">
    <location>
        <begin position="230"/>
        <end position="250"/>
    </location>
</feature>
<evidence type="ECO:0008006" key="4">
    <source>
        <dbReference type="Google" id="ProtNLM"/>
    </source>
</evidence>
<dbReference type="Gene3D" id="1.20.1530.20">
    <property type="match status" value="1"/>
</dbReference>
<gene>
    <name evidence="2" type="ORF">NTH_00385</name>
</gene>
<feature type="transmembrane region" description="Helical" evidence="1">
    <location>
        <begin position="163"/>
        <end position="184"/>
    </location>
</feature>
<feature type="transmembrane region" description="Helical" evidence="1">
    <location>
        <begin position="205"/>
        <end position="224"/>
    </location>
</feature>
<feature type="transmembrane region" description="Helical" evidence="1">
    <location>
        <begin position="77"/>
        <end position="96"/>
    </location>
</feature>
<reference evidence="2 3" key="1">
    <citation type="submission" date="2018-07" db="EMBL/GenBank/DDBJ databases">
        <title>Genome sequence of Nitratireductor thuwali#1536.</title>
        <authorList>
            <person name="Michoud G."/>
            <person name="Merlino G."/>
            <person name="Sefrji F.O."/>
            <person name="Daffonchio D."/>
        </authorList>
    </citation>
    <scope>NUCLEOTIDE SEQUENCE [LARGE SCALE GENOMIC DNA]</scope>
    <source>
        <strain evidence="3">Nit1536</strain>
    </source>
</reference>
<feature type="transmembrane region" description="Helical" evidence="1">
    <location>
        <begin position="102"/>
        <end position="123"/>
    </location>
</feature>
<keyword evidence="1" id="KW-0812">Transmembrane</keyword>
<dbReference type="InterPro" id="IPR038770">
    <property type="entry name" value="Na+/solute_symporter_sf"/>
</dbReference>
<feature type="transmembrane region" description="Helical" evidence="1">
    <location>
        <begin position="262"/>
        <end position="284"/>
    </location>
</feature>
<protein>
    <recommendedName>
        <fullName evidence="4">Bile acid:sodium symporter</fullName>
    </recommendedName>
</protein>
<feature type="transmembrane region" description="Helical" evidence="1">
    <location>
        <begin position="135"/>
        <end position="157"/>
    </location>
</feature>
<keyword evidence="1" id="KW-1133">Transmembrane helix</keyword>
<keyword evidence="3" id="KW-1185">Reference proteome</keyword>
<evidence type="ECO:0000313" key="2">
    <source>
        <dbReference type="EMBL" id="UUP15945.1"/>
    </source>
</evidence>
<name>A0ABY5MCZ9_9HYPH</name>